<dbReference type="EMBL" id="MU853357">
    <property type="protein sequence ID" value="KAK4109335.1"/>
    <property type="molecule type" value="Genomic_DNA"/>
</dbReference>
<accession>A0AAN6QFK8</accession>
<name>A0AAN6QFK8_9PEZI</name>
<reference evidence="1" key="2">
    <citation type="submission" date="2023-05" db="EMBL/GenBank/DDBJ databases">
        <authorList>
            <consortium name="Lawrence Berkeley National Laboratory"/>
            <person name="Steindorff A."/>
            <person name="Hensen N."/>
            <person name="Bonometti L."/>
            <person name="Westerberg I."/>
            <person name="Brannstrom I.O."/>
            <person name="Guillou S."/>
            <person name="Cros-Aarteil S."/>
            <person name="Calhoun S."/>
            <person name="Haridas S."/>
            <person name="Kuo A."/>
            <person name="Mondo S."/>
            <person name="Pangilinan J."/>
            <person name="Riley R."/>
            <person name="Labutti K."/>
            <person name="Andreopoulos B."/>
            <person name="Lipzen A."/>
            <person name="Chen C."/>
            <person name="Yanf M."/>
            <person name="Daum C."/>
            <person name="Ng V."/>
            <person name="Clum A."/>
            <person name="Ohm R."/>
            <person name="Martin F."/>
            <person name="Silar P."/>
            <person name="Natvig D."/>
            <person name="Lalanne C."/>
            <person name="Gautier V."/>
            <person name="Ament-Velasquez S.L."/>
            <person name="Kruys A."/>
            <person name="Hutchinson M.I."/>
            <person name="Powell A.J."/>
            <person name="Barry K."/>
            <person name="Miller A.N."/>
            <person name="Grigoriev I.V."/>
            <person name="Debuchy R."/>
            <person name="Gladieux P."/>
            <person name="Thoren M.H."/>
            <person name="Johannesson H."/>
        </authorList>
    </citation>
    <scope>NUCLEOTIDE SEQUENCE</scope>
    <source>
        <strain evidence="1">CBS 508.74</strain>
    </source>
</reference>
<reference evidence="1" key="1">
    <citation type="journal article" date="2023" name="Mol. Phylogenet. Evol.">
        <title>Genome-scale phylogeny and comparative genomics of the fungal order Sordariales.</title>
        <authorList>
            <person name="Hensen N."/>
            <person name="Bonometti L."/>
            <person name="Westerberg I."/>
            <person name="Brannstrom I.O."/>
            <person name="Guillou S."/>
            <person name="Cros-Aarteil S."/>
            <person name="Calhoun S."/>
            <person name="Haridas S."/>
            <person name="Kuo A."/>
            <person name="Mondo S."/>
            <person name="Pangilinan J."/>
            <person name="Riley R."/>
            <person name="LaButti K."/>
            <person name="Andreopoulos B."/>
            <person name="Lipzen A."/>
            <person name="Chen C."/>
            <person name="Yan M."/>
            <person name="Daum C."/>
            <person name="Ng V."/>
            <person name="Clum A."/>
            <person name="Steindorff A."/>
            <person name="Ohm R.A."/>
            <person name="Martin F."/>
            <person name="Silar P."/>
            <person name="Natvig D.O."/>
            <person name="Lalanne C."/>
            <person name="Gautier V."/>
            <person name="Ament-Velasquez S.L."/>
            <person name="Kruys A."/>
            <person name="Hutchinson M.I."/>
            <person name="Powell A.J."/>
            <person name="Barry K."/>
            <person name="Miller A.N."/>
            <person name="Grigoriev I.V."/>
            <person name="Debuchy R."/>
            <person name="Gladieux P."/>
            <person name="Hiltunen Thoren M."/>
            <person name="Johannesson H."/>
        </authorList>
    </citation>
    <scope>NUCLEOTIDE SEQUENCE</scope>
    <source>
        <strain evidence="1">CBS 508.74</strain>
    </source>
</reference>
<gene>
    <name evidence="1" type="ORF">N656DRAFT_350806</name>
</gene>
<dbReference type="GeneID" id="89933453"/>
<keyword evidence="2" id="KW-1185">Reference proteome</keyword>
<dbReference type="AlphaFoldDB" id="A0AAN6QFK8"/>
<evidence type="ECO:0000313" key="1">
    <source>
        <dbReference type="EMBL" id="KAK4109335.1"/>
    </source>
</evidence>
<sequence>MLRFRETPNTIVRTILQTQFPERLLRFAIPCYSSTGPDLDRGDFEKKRQAELRAMIEYLKQHPPRRRLKSRIYRGILPPSYVTLAPDFGTGDLERINLFLQENFGVGGGSLYEKTPAAFIGPEPIDMDLASVLSKTQNILDYFTNDFLRETLPFARNHFALQRTVASADEIPTLPTIASLQHT</sequence>
<comment type="caution">
    <text evidence="1">The sequence shown here is derived from an EMBL/GenBank/DDBJ whole genome shotgun (WGS) entry which is preliminary data.</text>
</comment>
<dbReference type="RefSeq" id="XP_064666905.1">
    <property type="nucleotide sequence ID" value="XM_064809330.1"/>
</dbReference>
<protein>
    <submittedName>
        <fullName evidence="1">Uncharacterized protein</fullName>
    </submittedName>
</protein>
<proteinExistence type="predicted"/>
<organism evidence="1 2">
    <name type="scientific">Canariomyces notabilis</name>
    <dbReference type="NCBI Taxonomy" id="2074819"/>
    <lineage>
        <taxon>Eukaryota</taxon>
        <taxon>Fungi</taxon>
        <taxon>Dikarya</taxon>
        <taxon>Ascomycota</taxon>
        <taxon>Pezizomycotina</taxon>
        <taxon>Sordariomycetes</taxon>
        <taxon>Sordariomycetidae</taxon>
        <taxon>Sordariales</taxon>
        <taxon>Chaetomiaceae</taxon>
        <taxon>Canariomyces</taxon>
    </lineage>
</organism>
<evidence type="ECO:0000313" key="2">
    <source>
        <dbReference type="Proteomes" id="UP001302812"/>
    </source>
</evidence>
<dbReference type="Proteomes" id="UP001302812">
    <property type="component" value="Unassembled WGS sequence"/>
</dbReference>